<dbReference type="KEGG" id="mmaa:FR932_08750"/>
<gene>
    <name evidence="1" type="ORF">FR932_08750</name>
</gene>
<organism evidence="1 2">
    <name type="scientific">Moritella marina ATCC 15381</name>
    <dbReference type="NCBI Taxonomy" id="1202962"/>
    <lineage>
        <taxon>Bacteria</taxon>
        <taxon>Pseudomonadati</taxon>
        <taxon>Pseudomonadota</taxon>
        <taxon>Gammaproteobacteria</taxon>
        <taxon>Alteromonadales</taxon>
        <taxon>Moritellaceae</taxon>
        <taxon>Moritella</taxon>
    </lineage>
</organism>
<name>A0A5J6WN74_MORMI</name>
<proteinExistence type="predicted"/>
<dbReference type="RefSeq" id="WP_019441150.1">
    <property type="nucleotide sequence ID" value="NZ_ALOE01000013.1"/>
</dbReference>
<sequence length="68" mass="7508">MLINVHSIDENISIGHTPNVEEVKLLENQTLCLAATALIEGLEHLGKFETQIDKLKSIQNFTGNGEYA</sequence>
<reference evidence="1 2" key="1">
    <citation type="submission" date="2019-09" db="EMBL/GenBank/DDBJ databases">
        <title>Hybrid Assembly of the complete Genome of the Deep-Sea Bacterium Moritella marina from long Nanopore and Illumina reads.</title>
        <authorList>
            <person name="Magin S."/>
            <person name="Georgoulis A."/>
            <person name="Papadimitriou K."/>
            <person name="Iliakis G."/>
            <person name="Vorgias C.E."/>
        </authorList>
    </citation>
    <scope>NUCLEOTIDE SEQUENCE [LARGE SCALE GENOMIC DNA]</scope>
    <source>
        <strain evidence="1 2">MP-1</strain>
    </source>
</reference>
<accession>A0A5J6WN74</accession>
<keyword evidence="2" id="KW-1185">Reference proteome</keyword>
<dbReference type="OrthoDB" id="6402409at2"/>
<evidence type="ECO:0000313" key="2">
    <source>
        <dbReference type="Proteomes" id="UP000327424"/>
    </source>
</evidence>
<dbReference type="Proteomes" id="UP000327424">
    <property type="component" value="Chromosome"/>
</dbReference>
<protein>
    <submittedName>
        <fullName evidence="1">Uncharacterized protein</fullName>
    </submittedName>
</protein>
<dbReference type="AlphaFoldDB" id="A0A5J6WN74"/>
<evidence type="ECO:0000313" key="1">
    <source>
        <dbReference type="EMBL" id="QFI37932.1"/>
    </source>
</evidence>
<dbReference type="EMBL" id="CP044399">
    <property type="protein sequence ID" value="QFI37932.1"/>
    <property type="molecule type" value="Genomic_DNA"/>
</dbReference>